<reference evidence="4" key="1">
    <citation type="submission" date="2022-03" db="EMBL/GenBank/DDBJ databases">
        <title>Gramella crocea sp. nov., isolated from activated sludge of a seafood processing plant.</title>
        <authorList>
            <person name="Zhang X."/>
        </authorList>
    </citation>
    <scope>NUCLEOTIDE SEQUENCE</scope>
    <source>
        <strain evidence="4">YJ019</strain>
    </source>
</reference>
<dbReference type="InterPro" id="IPR001296">
    <property type="entry name" value="Glyco_trans_1"/>
</dbReference>
<dbReference type="InterPro" id="IPR028098">
    <property type="entry name" value="Glyco_trans_4-like_N"/>
</dbReference>
<dbReference type="Pfam" id="PF00534">
    <property type="entry name" value="Glycos_transf_1"/>
    <property type="match status" value="1"/>
</dbReference>
<evidence type="ECO:0000313" key="4">
    <source>
        <dbReference type="EMBL" id="MCH4822766.1"/>
    </source>
</evidence>
<dbReference type="Pfam" id="PF13439">
    <property type="entry name" value="Glyco_transf_4"/>
    <property type="match status" value="1"/>
</dbReference>
<dbReference type="CDD" id="cd03809">
    <property type="entry name" value="GT4_MtfB-like"/>
    <property type="match status" value="1"/>
</dbReference>
<organism evidence="4 5">
    <name type="scientific">Christiangramia lutea</name>
    <dbReference type="NCBI Taxonomy" id="1607951"/>
    <lineage>
        <taxon>Bacteria</taxon>
        <taxon>Pseudomonadati</taxon>
        <taxon>Bacteroidota</taxon>
        <taxon>Flavobacteriia</taxon>
        <taxon>Flavobacteriales</taxon>
        <taxon>Flavobacteriaceae</taxon>
        <taxon>Christiangramia</taxon>
    </lineage>
</organism>
<dbReference type="Proteomes" id="UP001139226">
    <property type="component" value="Unassembled WGS sequence"/>
</dbReference>
<dbReference type="PANTHER" id="PTHR46401">
    <property type="entry name" value="GLYCOSYLTRANSFERASE WBBK-RELATED"/>
    <property type="match status" value="1"/>
</dbReference>
<dbReference type="Gene3D" id="3.40.50.2000">
    <property type="entry name" value="Glycogen Phosphorylase B"/>
    <property type="match status" value="2"/>
</dbReference>
<evidence type="ECO:0000259" key="3">
    <source>
        <dbReference type="Pfam" id="PF13439"/>
    </source>
</evidence>
<comment type="caution">
    <text evidence="4">The sequence shown here is derived from an EMBL/GenBank/DDBJ whole genome shotgun (WGS) entry which is preliminary data.</text>
</comment>
<dbReference type="SUPFAM" id="SSF53756">
    <property type="entry name" value="UDP-Glycosyltransferase/glycogen phosphorylase"/>
    <property type="match status" value="1"/>
</dbReference>
<sequence length="390" mass="44705">MHIVIFVHPDFLGSQSMPRYAKMLVEGMRKRKHEVEIWTAKSFFYRLPGPAALKKWLGYIDQFVLFPIEVKMKLLKCSSRTLFVFADQALGPWVPLVSRRPFVVHCHDFMAQKSALGKMVQNEVKFSGKLYQKMIRSGYKKGNHFISVSERTRKDLHRFLGAQPKLSEVVYNGLNQDFKPGNVMIVRSVLSSKSGLKLSNGYILHVGGNQFYKNRAGVIRIYNAWRKISDLDLPLILVGSCPDNELKELKKESDFSEAIHFMINISDEDLRLYYQGAFLFLFPSIDEGFGWPIAEALASGCPVVSTGEPPMNEVGGDHAVYIPRMPENEDLVSGWAKYSAKILNDLFEMKQEEREEWIRSGVEFAKRFDPETALENIETIYKEVHLSYKS</sequence>
<feature type="domain" description="Glycosyltransferase subfamily 4-like N-terminal" evidence="3">
    <location>
        <begin position="19"/>
        <end position="177"/>
    </location>
</feature>
<accession>A0A9X1V2D2</accession>
<dbReference type="GO" id="GO:0009103">
    <property type="term" value="P:lipopolysaccharide biosynthetic process"/>
    <property type="evidence" value="ECO:0007669"/>
    <property type="project" value="TreeGrafter"/>
</dbReference>
<dbReference type="GO" id="GO:0016757">
    <property type="term" value="F:glycosyltransferase activity"/>
    <property type="evidence" value="ECO:0007669"/>
    <property type="project" value="InterPro"/>
</dbReference>
<proteinExistence type="predicted"/>
<dbReference type="AlphaFoldDB" id="A0A9X1V2D2"/>
<evidence type="ECO:0000313" key="5">
    <source>
        <dbReference type="Proteomes" id="UP001139226"/>
    </source>
</evidence>
<dbReference type="RefSeq" id="WP_240712887.1">
    <property type="nucleotide sequence ID" value="NZ_JAKVTV010000001.1"/>
</dbReference>
<name>A0A9X1V2D2_9FLAO</name>
<feature type="domain" description="Glycosyl transferase family 1" evidence="2">
    <location>
        <begin position="193"/>
        <end position="319"/>
    </location>
</feature>
<dbReference type="EMBL" id="JAKVTV010000001">
    <property type="protein sequence ID" value="MCH4822766.1"/>
    <property type="molecule type" value="Genomic_DNA"/>
</dbReference>
<evidence type="ECO:0000259" key="2">
    <source>
        <dbReference type="Pfam" id="PF00534"/>
    </source>
</evidence>
<evidence type="ECO:0000256" key="1">
    <source>
        <dbReference type="ARBA" id="ARBA00022679"/>
    </source>
</evidence>
<keyword evidence="1" id="KW-0808">Transferase</keyword>
<gene>
    <name evidence="4" type="ORF">ML462_06240</name>
</gene>
<protein>
    <submittedName>
        <fullName evidence="4">Glycosyltransferase family 4 protein</fullName>
    </submittedName>
</protein>
<keyword evidence="5" id="KW-1185">Reference proteome</keyword>
<dbReference type="PANTHER" id="PTHR46401:SF2">
    <property type="entry name" value="GLYCOSYLTRANSFERASE WBBK-RELATED"/>
    <property type="match status" value="1"/>
</dbReference>